<protein>
    <submittedName>
        <fullName evidence="1">Uncharacterized protein</fullName>
    </submittedName>
</protein>
<dbReference type="EMBL" id="CP049869">
    <property type="protein sequence ID" value="QIK78023.1"/>
    <property type="molecule type" value="Genomic_DNA"/>
</dbReference>
<evidence type="ECO:0000313" key="1">
    <source>
        <dbReference type="EMBL" id="QIK78023.1"/>
    </source>
</evidence>
<proteinExistence type="predicted"/>
<dbReference type="RefSeq" id="WP_166410417.1">
    <property type="nucleotide sequence ID" value="NZ_CP049869.1"/>
</dbReference>
<organism evidence="1 2">
    <name type="scientific">Sphingomonas piscis</name>
    <dbReference type="NCBI Taxonomy" id="2714943"/>
    <lineage>
        <taxon>Bacteria</taxon>
        <taxon>Pseudomonadati</taxon>
        <taxon>Pseudomonadota</taxon>
        <taxon>Alphaproteobacteria</taxon>
        <taxon>Sphingomonadales</taxon>
        <taxon>Sphingomonadaceae</taxon>
        <taxon>Sphingomonas</taxon>
    </lineage>
</organism>
<dbReference type="Proteomes" id="UP000503222">
    <property type="component" value="Chromosome"/>
</dbReference>
<dbReference type="KEGG" id="spii:G7077_02955"/>
<sequence length="59" mass="6814">MSDDPLDHMRERIAKCRELAKFVNDPRTTEILLQMAEQGEKDLARLIAEREGRRQSTSG</sequence>
<name>A0A6G7YMQ3_9SPHN</name>
<dbReference type="AlphaFoldDB" id="A0A6G7YMQ3"/>
<gene>
    <name evidence="1" type="ORF">G7077_02955</name>
</gene>
<evidence type="ECO:0000313" key="2">
    <source>
        <dbReference type="Proteomes" id="UP000503222"/>
    </source>
</evidence>
<keyword evidence="2" id="KW-1185">Reference proteome</keyword>
<accession>A0A6G7YMQ3</accession>
<reference evidence="1 2" key="1">
    <citation type="submission" date="2020-03" db="EMBL/GenBank/DDBJ databases">
        <title>Sphingomonas sp. nov., isolated from fish.</title>
        <authorList>
            <person name="Hyun D.-W."/>
            <person name="Bae J.-W."/>
        </authorList>
    </citation>
    <scope>NUCLEOTIDE SEQUENCE [LARGE SCALE GENOMIC DNA]</scope>
    <source>
        <strain evidence="1 2">HDW15B</strain>
    </source>
</reference>